<dbReference type="AlphaFoldDB" id="A0A7G9QVU2"/>
<sequence length="142" mass="16396">MKFAGRRVEKSRTAYLHIMLVALICIAAAPTHAQEKPKQGADISRATDAVMRDYEDAAKNDIRRFCSMEWPEDFSMQKHCVEEQTEARDKAQKIDITASQVAMKIWGHCTSEWTDKTTDLTDWAMMYHCYEEQMSAYHSLNP</sequence>
<gene>
    <name evidence="2" type="ORF">H9L17_04840</name>
</gene>
<evidence type="ECO:0000256" key="1">
    <source>
        <dbReference type="SAM" id="SignalP"/>
    </source>
</evidence>
<proteinExistence type="predicted"/>
<keyword evidence="1" id="KW-0732">Signal</keyword>
<protein>
    <recommendedName>
        <fullName evidence="4">DUF1311 domain-containing protein</fullName>
    </recommendedName>
</protein>
<name>A0A7G9QVU2_9GAMM</name>
<dbReference type="Proteomes" id="UP000515977">
    <property type="component" value="Chromosome"/>
</dbReference>
<dbReference type="EMBL" id="CP060711">
    <property type="protein sequence ID" value="QNN47467.1"/>
    <property type="molecule type" value="Genomic_DNA"/>
</dbReference>
<dbReference type="RefSeq" id="WP_187571212.1">
    <property type="nucleotide sequence ID" value="NZ_CP060711.1"/>
</dbReference>
<keyword evidence="3" id="KW-1185">Reference proteome</keyword>
<reference evidence="2 3" key="1">
    <citation type="submission" date="2020-08" db="EMBL/GenBank/DDBJ databases">
        <title>Genome sequence of Thermomonas brevis KACC 16975T.</title>
        <authorList>
            <person name="Hyun D.-W."/>
            <person name="Bae J.-W."/>
        </authorList>
    </citation>
    <scope>NUCLEOTIDE SEQUENCE [LARGE SCALE GENOMIC DNA]</scope>
    <source>
        <strain evidence="2 3">KACC 16975</strain>
    </source>
</reference>
<dbReference type="KEGG" id="tbv:H9L17_04840"/>
<accession>A0A7G9QVU2</accession>
<evidence type="ECO:0008006" key="4">
    <source>
        <dbReference type="Google" id="ProtNLM"/>
    </source>
</evidence>
<organism evidence="2 3">
    <name type="scientific">Thermomonas brevis</name>
    <dbReference type="NCBI Taxonomy" id="215691"/>
    <lineage>
        <taxon>Bacteria</taxon>
        <taxon>Pseudomonadati</taxon>
        <taxon>Pseudomonadota</taxon>
        <taxon>Gammaproteobacteria</taxon>
        <taxon>Lysobacterales</taxon>
        <taxon>Lysobacteraceae</taxon>
        <taxon>Thermomonas</taxon>
    </lineage>
</organism>
<evidence type="ECO:0000313" key="2">
    <source>
        <dbReference type="EMBL" id="QNN47467.1"/>
    </source>
</evidence>
<feature type="chain" id="PRO_5028881684" description="DUF1311 domain-containing protein" evidence="1">
    <location>
        <begin position="34"/>
        <end position="142"/>
    </location>
</feature>
<evidence type="ECO:0000313" key="3">
    <source>
        <dbReference type="Proteomes" id="UP000515977"/>
    </source>
</evidence>
<feature type="signal peptide" evidence="1">
    <location>
        <begin position="1"/>
        <end position="33"/>
    </location>
</feature>